<gene>
    <name evidence="1" type="ORF">PoB_006997100</name>
</gene>
<keyword evidence="2" id="KW-1185">Reference proteome</keyword>
<evidence type="ECO:0000313" key="1">
    <source>
        <dbReference type="EMBL" id="GFO43466.1"/>
    </source>
</evidence>
<organism evidence="1 2">
    <name type="scientific">Plakobranchus ocellatus</name>
    <dbReference type="NCBI Taxonomy" id="259542"/>
    <lineage>
        <taxon>Eukaryota</taxon>
        <taxon>Metazoa</taxon>
        <taxon>Spiralia</taxon>
        <taxon>Lophotrochozoa</taxon>
        <taxon>Mollusca</taxon>
        <taxon>Gastropoda</taxon>
        <taxon>Heterobranchia</taxon>
        <taxon>Euthyneura</taxon>
        <taxon>Panpulmonata</taxon>
        <taxon>Sacoglossa</taxon>
        <taxon>Placobranchoidea</taxon>
        <taxon>Plakobranchidae</taxon>
        <taxon>Plakobranchus</taxon>
    </lineage>
</organism>
<comment type="caution">
    <text evidence="1">The sequence shown here is derived from an EMBL/GenBank/DDBJ whole genome shotgun (WGS) entry which is preliminary data.</text>
</comment>
<dbReference type="Proteomes" id="UP000735302">
    <property type="component" value="Unassembled WGS sequence"/>
</dbReference>
<accession>A0AAV4DH47</accession>
<reference evidence="1 2" key="1">
    <citation type="journal article" date="2021" name="Elife">
        <title>Chloroplast acquisition without the gene transfer in kleptoplastic sea slugs, Plakobranchus ocellatus.</title>
        <authorList>
            <person name="Maeda T."/>
            <person name="Takahashi S."/>
            <person name="Yoshida T."/>
            <person name="Shimamura S."/>
            <person name="Takaki Y."/>
            <person name="Nagai Y."/>
            <person name="Toyoda A."/>
            <person name="Suzuki Y."/>
            <person name="Arimoto A."/>
            <person name="Ishii H."/>
            <person name="Satoh N."/>
            <person name="Nishiyama T."/>
            <person name="Hasebe M."/>
            <person name="Maruyama T."/>
            <person name="Minagawa J."/>
            <person name="Obokata J."/>
            <person name="Shigenobu S."/>
        </authorList>
    </citation>
    <scope>NUCLEOTIDE SEQUENCE [LARGE SCALE GENOMIC DNA]</scope>
</reference>
<protein>
    <submittedName>
        <fullName evidence="1">Uncharacterized protein</fullName>
    </submittedName>
</protein>
<sequence length="95" mass="10826">MKWRKTVQSGFTLLSFCLHQSRLDHKEIQRVVLEGQDADVGARTFVRRVYADLRAGSLPTAHLASPKHKKRDFYLISKRDSRRLKISGCGGKTAK</sequence>
<dbReference type="EMBL" id="BLXT01007882">
    <property type="protein sequence ID" value="GFO43466.1"/>
    <property type="molecule type" value="Genomic_DNA"/>
</dbReference>
<evidence type="ECO:0000313" key="2">
    <source>
        <dbReference type="Proteomes" id="UP000735302"/>
    </source>
</evidence>
<dbReference type="AlphaFoldDB" id="A0AAV4DH47"/>
<proteinExistence type="predicted"/>
<name>A0AAV4DH47_9GAST</name>